<dbReference type="VEuPathDB" id="TriTrypDB:TEOVI_000731600"/>
<dbReference type="EMBL" id="CZPT02002006">
    <property type="protein sequence ID" value="SCU73167.1"/>
    <property type="molecule type" value="Genomic_DNA"/>
</dbReference>
<accession>A0A1G4ILB1</accession>
<name>A0A1G4ILB1_TRYEQ</name>
<organism evidence="4 5">
    <name type="scientific">Trypanosoma equiperdum</name>
    <dbReference type="NCBI Taxonomy" id="5694"/>
    <lineage>
        <taxon>Eukaryota</taxon>
        <taxon>Discoba</taxon>
        <taxon>Euglenozoa</taxon>
        <taxon>Kinetoplastea</taxon>
        <taxon>Metakinetoplastina</taxon>
        <taxon>Trypanosomatida</taxon>
        <taxon>Trypanosomatidae</taxon>
        <taxon>Trypanosoma</taxon>
    </lineage>
</organism>
<sequence>MQNAHKRELCYEARDSYHRCLDSLPEMPEKKCAEQLNLLSAACPASWIIFFEKQREREMILSMQLGHNNTSE</sequence>
<dbReference type="InterPro" id="IPR036549">
    <property type="entry name" value="CX6/COA6-like_sf"/>
</dbReference>
<dbReference type="InterPro" id="IPR048280">
    <property type="entry name" value="COX6B-like"/>
</dbReference>
<dbReference type="Proteomes" id="UP000195570">
    <property type="component" value="Unassembled WGS sequence"/>
</dbReference>
<keyword evidence="5" id="KW-1185">Reference proteome</keyword>
<gene>
    <name evidence="4" type="ORF">TEOVI_000731600</name>
</gene>
<dbReference type="SUPFAM" id="SSF47694">
    <property type="entry name" value="Cytochrome c oxidase subunit h"/>
    <property type="match status" value="1"/>
</dbReference>
<comment type="subcellular location">
    <subcellularLocation>
        <location evidence="1">Mitochondrion</location>
    </subcellularLocation>
</comment>
<reference evidence="4" key="1">
    <citation type="submission" date="2016-09" db="EMBL/GenBank/DDBJ databases">
        <authorList>
            <person name="Hebert L."/>
            <person name="Moumen B."/>
        </authorList>
    </citation>
    <scope>NUCLEOTIDE SEQUENCE [LARGE SCALE GENOMIC DNA]</scope>
    <source>
        <strain evidence="4">OVI</strain>
    </source>
</reference>
<evidence type="ECO:0000256" key="2">
    <source>
        <dbReference type="ARBA" id="ARBA00023128"/>
    </source>
</evidence>
<dbReference type="Pfam" id="PF02297">
    <property type="entry name" value="COX6B"/>
    <property type="match status" value="1"/>
</dbReference>
<evidence type="ECO:0000256" key="3">
    <source>
        <dbReference type="ARBA" id="ARBA00023157"/>
    </source>
</evidence>
<evidence type="ECO:0000313" key="4">
    <source>
        <dbReference type="EMBL" id="SCU73167.1"/>
    </source>
</evidence>
<dbReference type="Gene3D" id="1.10.10.140">
    <property type="entry name" value="Cytochrome c oxidase, subunit VIb"/>
    <property type="match status" value="1"/>
</dbReference>
<evidence type="ECO:0000256" key="1">
    <source>
        <dbReference type="ARBA" id="ARBA00004173"/>
    </source>
</evidence>
<dbReference type="RefSeq" id="XP_067083566.1">
    <property type="nucleotide sequence ID" value="XM_067227465.1"/>
</dbReference>
<dbReference type="AlphaFoldDB" id="A0A1G4ILB1"/>
<dbReference type="GeneID" id="92381250"/>
<proteinExistence type="predicted"/>
<evidence type="ECO:0000313" key="5">
    <source>
        <dbReference type="Proteomes" id="UP000195570"/>
    </source>
</evidence>
<dbReference type="GO" id="GO:0005739">
    <property type="term" value="C:mitochondrion"/>
    <property type="evidence" value="ECO:0007669"/>
    <property type="project" value="UniProtKB-SubCell"/>
</dbReference>
<keyword evidence="3" id="KW-1015">Disulfide bond</keyword>
<comment type="caution">
    <text evidence="4">The sequence shown here is derived from an EMBL/GenBank/DDBJ whole genome shotgun (WGS) entry which is preliminary data.</text>
</comment>
<keyword evidence="2" id="KW-0496">Mitochondrion</keyword>
<protein>
    <submittedName>
        <fullName evidence="4">Cytochrome oxidase c subunit VIb, putative</fullName>
    </submittedName>
</protein>